<gene>
    <name evidence="2" type="ORF">A4H97_33250</name>
</gene>
<keyword evidence="1" id="KW-0732">Signal</keyword>
<proteinExistence type="predicted"/>
<accession>A0A1V9EDM8</accession>
<evidence type="ECO:0000256" key="1">
    <source>
        <dbReference type="SAM" id="SignalP"/>
    </source>
</evidence>
<dbReference type="OrthoDB" id="680656at2"/>
<dbReference type="Proteomes" id="UP000192610">
    <property type="component" value="Unassembled WGS sequence"/>
</dbReference>
<evidence type="ECO:0000313" key="3">
    <source>
        <dbReference type="Proteomes" id="UP000192610"/>
    </source>
</evidence>
<sequence length="152" mass="16674">MKKVKFSLILSALIALTVTQSSAKAIAPWDYPITQHASKFTPLRARTTSLDDVTLLLSNYADLGFEIWLYSYAGGESYYVDIPSYQSGHSIDVPLTVPEGNYDITFASNNISTPTYHLYTVGCDLFGEGSGYYVFTNVSISGTPSCNKITIE</sequence>
<feature type="signal peptide" evidence="1">
    <location>
        <begin position="1"/>
        <end position="23"/>
    </location>
</feature>
<dbReference type="AlphaFoldDB" id="A0A1V9EDM8"/>
<protein>
    <submittedName>
        <fullName evidence="2">Uncharacterized protein</fullName>
    </submittedName>
</protein>
<dbReference type="RefSeq" id="WP_081202956.1">
    <property type="nucleotide sequence ID" value="NZ_FOCZ01000004.1"/>
</dbReference>
<dbReference type="EMBL" id="LVXG01000035">
    <property type="protein sequence ID" value="OQP44223.1"/>
    <property type="molecule type" value="Genomic_DNA"/>
</dbReference>
<keyword evidence="3" id="KW-1185">Reference proteome</keyword>
<name>A0A1V9EDM8_9BACT</name>
<feature type="chain" id="PRO_5010746263" evidence="1">
    <location>
        <begin position="24"/>
        <end position="152"/>
    </location>
</feature>
<reference evidence="3" key="1">
    <citation type="submission" date="2016-04" db="EMBL/GenBank/DDBJ databases">
        <authorList>
            <person name="Chen L."/>
            <person name="Zhuang W."/>
            <person name="Wang G."/>
        </authorList>
    </citation>
    <scope>NUCLEOTIDE SEQUENCE [LARGE SCALE GENOMIC DNA]</scope>
    <source>
        <strain evidence="3">17621</strain>
    </source>
</reference>
<comment type="caution">
    <text evidence="2">The sequence shown here is derived from an EMBL/GenBank/DDBJ whole genome shotgun (WGS) entry which is preliminary data.</text>
</comment>
<evidence type="ECO:0000313" key="2">
    <source>
        <dbReference type="EMBL" id="OQP44223.1"/>
    </source>
</evidence>
<organism evidence="2 3">
    <name type="scientific">Niastella yeongjuensis</name>
    <dbReference type="NCBI Taxonomy" id="354355"/>
    <lineage>
        <taxon>Bacteria</taxon>
        <taxon>Pseudomonadati</taxon>
        <taxon>Bacteroidota</taxon>
        <taxon>Chitinophagia</taxon>
        <taxon>Chitinophagales</taxon>
        <taxon>Chitinophagaceae</taxon>
        <taxon>Niastella</taxon>
    </lineage>
</organism>